<reference evidence="3 4" key="1">
    <citation type="submission" date="2011-01" db="EMBL/GenBank/DDBJ databases">
        <title>Complete sequence of Pseudoxanthomonas suwonensis 11-1.</title>
        <authorList>
            <consortium name="US DOE Joint Genome Institute"/>
            <person name="Lucas S."/>
            <person name="Copeland A."/>
            <person name="Lapidus A."/>
            <person name="Cheng J.-F."/>
            <person name="Goodwin L."/>
            <person name="Pitluck S."/>
            <person name="Teshima H."/>
            <person name="Detter J.C."/>
            <person name="Han C."/>
            <person name="Tapia R."/>
            <person name="Land M."/>
            <person name="Hauser L."/>
            <person name="Kyrpides N."/>
            <person name="Ivanova N."/>
            <person name="Ovchinnikova G."/>
            <person name="Siebers A.K."/>
            <person name="Allgaier M."/>
            <person name="Thelen M.P."/>
            <person name="Hugenholtz P."/>
            <person name="Gladden J."/>
            <person name="Woyke T."/>
        </authorList>
    </citation>
    <scope>NUCLEOTIDE SEQUENCE [LARGE SCALE GENOMIC DNA]</scope>
    <source>
        <strain evidence="4">11-1</strain>
    </source>
</reference>
<feature type="transmembrane region" description="Helical" evidence="1">
    <location>
        <begin position="114"/>
        <end position="136"/>
    </location>
</feature>
<dbReference type="AlphaFoldDB" id="E6WNX0"/>
<feature type="transmembrane region" description="Helical" evidence="1">
    <location>
        <begin position="71"/>
        <end position="93"/>
    </location>
</feature>
<dbReference type="HOGENOM" id="CLU_1106769_0_0_6"/>
<dbReference type="InterPro" id="IPR052710">
    <property type="entry name" value="CAAX_protease"/>
</dbReference>
<organism evidence="3 4">
    <name type="scientific">Pseudoxanthomonas suwonensis (strain 11-1)</name>
    <dbReference type="NCBI Taxonomy" id="743721"/>
    <lineage>
        <taxon>Bacteria</taxon>
        <taxon>Pseudomonadati</taxon>
        <taxon>Pseudomonadota</taxon>
        <taxon>Gammaproteobacteria</taxon>
        <taxon>Lysobacterales</taxon>
        <taxon>Lysobacteraceae</taxon>
        <taxon>Pseudoxanthomonas</taxon>
    </lineage>
</organism>
<feature type="transmembrane region" description="Helical" evidence="1">
    <location>
        <begin position="156"/>
        <end position="173"/>
    </location>
</feature>
<keyword evidence="4" id="KW-1185">Reference proteome</keyword>
<gene>
    <name evidence="3" type="ordered locus">Psesu_0005</name>
</gene>
<name>E6WNX0_PSEUU</name>
<feature type="domain" description="CAAX prenyl protease 2/Lysostaphin resistance protein A-like" evidence="2">
    <location>
        <begin position="157"/>
        <end position="256"/>
    </location>
</feature>
<dbReference type="PANTHER" id="PTHR36435:SF1">
    <property type="entry name" value="CAAX AMINO TERMINAL PROTEASE FAMILY PROTEIN"/>
    <property type="match status" value="1"/>
</dbReference>
<feature type="transmembrane region" description="Helical" evidence="1">
    <location>
        <begin position="193"/>
        <end position="212"/>
    </location>
</feature>
<evidence type="ECO:0000313" key="4">
    <source>
        <dbReference type="Proteomes" id="UP000008632"/>
    </source>
</evidence>
<dbReference type="STRING" id="743721.Psesu_0005"/>
<feature type="transmembrane region" description="Helical" evidence="1">
    <location>
        <begin position="35"/>
        <end position="56"/>
    </location>
</feature>
<dbReference type="Pfam" id="PF02517">
    <property type="entry name" value="Rce1-like"/>
    <property type="match status" value="1"/>
</dbReference>
<dbReference type="GO" id="GO:0004175">
    <property type="term" value="F:endopeptidase activity"/>
    <property type="evidence" value="ECO:0007669"/>
    <property type="project" value="UniProtKB-ARBA"/>
</dbReference>
<evidence type="ECO:0000259" key="2">
    <source>
        <dbReference type="Pfam" id="PF02517"/>
    </source>
</evidence>
<sequence length="267" mass="27801">MSEPVPAPPLPTAPAPASPRSAPLRGLLGDFSLDVVVGVVALFGTSFAVMVAWGIWRAVAQGLDGGSDGPGAAVLMLAAILGMSSAAILLYFWRRPASAAERRQSFAAAARPRTWLLAAGAGVAVFACSSLAGWLMSAAGIDPVPSNMVLIEEAARRWPVFLVLFAVFLAPAYEELLFRRVLFGRFLDAGRPWLGLVLSSVAFALMHEIPGLSANPPAAVALLLAVYASMGAVFAWVYWRTGSLWAAIGAHALNNGLALLAHGIGNG</sequence>
<evidence type="ECO:0000313" key="3">
    <source>
        <dbReference type="EMBL" id="ADV25869.1"/>
    </source>
</evidence>
<protein>
    <submittedName>
        <fullName evidence="3">Abortive infection protein</fullName>
    </submittedName>
</protein>
<dbReference type="Proteomes" id="UP000008632">
    <property type="component" value="Chromosome"/>
</dbReference>
<dbReference type="PANTHER" id="PTHR36435">
    <property type="entry name" value="SLR1288 PROTEIN"/>
    <property type="match status" value="1"/>
</dbReference>
<dbReference type="OrthoDB" id="6024813at2"/>
<keyword evidence="1" id="KW-0812">Transmembrane</keyword>
<dbReference type="KEGG" id="psu:Psesu_0005"/>
<feature type="transmembrane region" description="Helical" evidence="1">
    <location>
        <begin position="218"/>
        <end position="239"/>
    </location>
</feature>
<dbReference type="RefSeq" id="WP_013533699.1">
    <property type="nucleotide sequence ID" value="NC_014924.1"/>
</dbReference>
<dbReference type="InterPro" id="IPR003675">
    <property type="entry name" value="Rce1/LyrA-like_dom"/>
</dbReference>
<keyword evidence="1" id="KW-1133">Transmembrane helix</keyword>
<dbReference type="GO" id="GO:0080120">
    <property type="term" value="P:CAAX-box protein maturation"/>
    <property type="evidence" value="ECO:0007669"/>
    <property type="project" value="UniProtKB-ARBA"/>
</dbReference>
<dbReference type="eggNOG" id="COG1266">
    <property type="taxonomic scope" value="Bacteria"/>
</dbReference>
<dbReference type="EMBL" id="CP002446">
    <property type="protein sequence ID" value="ADV25869.1"/>
    <property type="molecule type" value="Genomic_DNA"/>
</dbReference>
<evidence type="ECO:0000256" key="1">
    <source>
        <dbReference type="SAM" id="Phobius"/>
    </source>
</evidence>
<accession>E6WNX0</accession>
<proteinExistence type="predicted"/>
<keyword evidence="1" id="KW-0472">Membrane</keyword>